<proteinExistence type="predicted"/>
<feature type="compositionally biased region" description="Acidic residues" evidence="5">
    <location>
        <begin position="213"/>
        <end position="222"/>
    </location>
</feature>
<dbReference type="InterPro" id="IPR022091">
    <property type="entry name" value="TMF_TATA-bd"/>
</dbReference>
<feature type="compositionally biased region" description="Basic and acidic residues" evidence="5">
    <location>
        <begin position="203"/>
        <end position="212"/>
    </location>
</feature>
<gene>
    <name evidence="7" type="ORF">E1A91_D05G139700v1</name>
</gene>
<feature type="compositionally biased region" description="Basic and acidic residues" evidence="5">
    <location>
        <begin position="121"/>
        <end position="150"/>
    </location>
</feature>
<feature type="region of interest" description="Disordered" evidence="5">
    <location>
        <begin position="310"/>
        <end position="337"/>
    </location>
</feature>
<evidence type="ECO:0000256" key="3">
    <source>
        <dbReference type="ARBA" id="ARBA00023054"/>
    </source>
</evidence>
<protein>
    <recommendedName>
        <fullName evidence="6">TATA element modulatory factor 1 TATA binding domain-containing protein</fullName>
    </recommendedName>
</protein>
<sequence>MYIELKGKKREKRMAWFSGKVSLGGFPDIAGAVNKFQESVKNIEKNFDNALGFEEKSESNSNEASGLWPSDRKALFDPVMSFMGQKGEENAVESSGKLESSQDPPKAVEKEEAETGSSTYPHEKTSVEDDKAAVKLEKENKHSEAVERADTAISDSGKAESESEPEPVSTEPSETTFQNVGSSDSPDTEQQKESFVMVISDDSDSKEAKLDNAEVDQVEDAEPVPAKSSDAVDILESKDEQKTHTEEISDKSSPVKSEESSDRQDDAGAGPEESVLSNSHSISVEEANSVQEFPLPNVLPSYEAQGTVSESAFVGNDANTEKVEVNEQANDSETDVKEEMHMSSTTIMPASVDSMHELEKVMMEMKMMESALQGAARQAQAKADEIAKLMNENEQLKAVIEDLKRKSNEAEMESLQEEYHQRVSTLERKVYALTKERDTLRREQNKKSDAAALLKEKDEIIKQVMAEGEELSKKQATQESLIRKLRAQIRELEEEKKGLTTKLQVEENKVESIKKDKTATEKLLQETIEKHQVELAAQKDFYTNALNAAREAEALAEARANNEARTELESRLREAEERESMLVQTLEELRQTLSRKEQQAVFREDMLRRDIEDLQKRYQASERRCEELITQVPESTRPLLRQIEAMQETTSRRAEAWAAVERSLNSRLQEAESKAAAAEERERSVNERLSQTLSRINVLEAQISCLRAEQTQLSRSLEKERQRAAEQRQEYLAAKEEADTQEVRANQLEEEIRELRRKHKQELQDALVHRELLQQEVEREKAARADLERTVRVQSTELAPIARHNSTLENGSLSRKLSTTSSMESMEESYYLQASLDSSDGFSEKRNIGETALSPLYMKSMTPSAFESALRQKEGELASYMSRLCEKLKAEAATLPGIRTELEALRRRHSAALELMGERDEELEELRADIVDLKEMYREQVNLLVNKIQRMNSSAGNTS</sequence>
<feature type="coiled-coil region" evidence="4">
    <location>
        <begin position="475"/>
        <end position="516"/>
    </location>
</feature>
<feature type="domain" description="TATA element modulatory factor 1 TATA binding" evidence="6">
    <location>
        <begin position="881"/>
        <end position="943"/>
    </location>
</feature>
<feature type="coiled-coil region" evidence="4">
    <location>
        <begin position="916"/>
        <end position="943"/>
    </location>
</feature>
<feature type="coiled-coil region" evidence="4">
    <location>
        <begin position="661"/>
        <end position="790"/>
    </location>
</feature>
<dbReference type="GO" id="GO:0005794">
    <property type="term" value="C:Golgi apparatus"/>
    <property type="evidence" value="ECO:0007669"/>
    <property type="project" value="UniProtKB-SubCell"/>
</dbReference>
<evidence type="ECO:0000256" key="5">
    <source>
        <dbReference type="SAM" id="MobiDB-lite"/>
    </source>
</evidence>
<feature type="compositionally biased region" description="Low complexity" evidence="5">
    <location>
        <begin position="166"/>
        <end position="176"/>
    </location>
</feature>
<feature type="compositionally biased region" description="Basic and acidic residues" evidence="5">
    <location>
        <begin position="235"/>
        <end position="250"/>
    </location>
</feature>
<comment type="subcellular location">
    <subcellularLocation>
        <location evidence="1">Golgi apparatus</location>
    </subcellularLocation>
</comment>
<reference evidence="7 8" key="1">
    <citation type="submission" date="2019-07" db="EMBL/GenBank/DDBJ databases">
        <title>WGS assembly of Gossypium mustelinum.</title>
        <authorList>
            <person name="Chen Z.J."/>
            <person name="Sreedasyam A."/>
            <person name="Ando A."/>
            <person name="Song Q."/>
            <person name="De L."/>
            <person name="Hulse-Kemp A."/>
            <person name="Ding M."/>
            <person name="Ye W."/>
            <person name="Kirkbride R."/>
            <person name="Jenkins J."/>
            <person name="Plott C."/>
            <person name="Lovell J."/>
            <person name="Lin Y.-M."/>
            <person name="Vaughn R."/>
            <person name="Liu B."/>
            <person name="Li W."/>
            <person name="Simpson S."/>
            <person name="Scheffler B."/>
            <person name="Saski C."/>
            <person name="Grover C."/>
            <person name="Hu G."/>
            <person name="Conover J."/>
            <person name="Carlson J."/>
            <person name="Shu S."/>
            <person name="Boston L."/>
            <person name="Williams M."/>
            <person name="Peterson D."/>
            <person name="Mcgee K."/>
            <person name="Jones D."/>
            <person name="Wendel J."/>
            <person name="Stelly D."/>
            <person name="Grimwood J."/>
            <person name="Schmutz J."/>
        </authorList>
    </citation>
    <scope>NUCLEOTIDE SEQUENCE [LARGE SCALE GENOMIC DNA]</scope>
    <source>
        <strain evidence="7">1408120.09</strain>
    </source>
</reference>
<feature type="region of interest" description="Disordered" evidence="5">
    <location>
        <begin position="79"/>
        <end position="294"/>
    </location>
</feature>
<name>A0A5D2UXC9_GOSMU</name>
<evidence type="ECO:0000259" key="6">
    <source>
        <dbReference type="Pfam" id="PF12325"/>
    </source>
</evidence>
<keyword evidence="2" id="KW-0333">Golgi apparatus</keyword>
<keyword evidence="3 4" id="KW-0175">Coiled coil</keyword>
<evidence type="ECO:0000256" key="1">
    <source>
        <dbReference type="ARBA" id="ARBA00004555"/>
    </source>
</evidence>
<dbReference type="EMBL" id="CM017653">
    <property type="protein sequence ID" value="TYI81223.1"/>
    <property type="molecule type" value="Genomic_DNA"/>
</dbReference>
<dbReference type="AlphaFoldDB" id="A0A5D2UXC9"/>
<evidence type="ECO:0000256" key="4">
    <source>
        <dbReference type="SAM" id="Coils"/>
    </source>
</evidence>
<feature type="compositionally biased region" description="Basic and acidic residues" evidence="5">
    <location>
        <begin position="256"/>
        <end position="266"/>
    </location>
</feature>
<accession>A0A5D2UXC9</accession>
<dbReference type="InterPro" id="IPR022092">
    <property type="entry name" value="TMF_DNA-bd"/>
</dbReference>
<dbReference type="Pfam" id="PF12329">
    <property type="entry name" value="TMF_DNA_bd"/>
    <property type="match status" value="1"/>
</dbReference>
<dbReference type="PANTHER" id="PTHR47347:SF2">
    <property type="entry name" value="GOLGIN CANDIDATE 5"/>
    <property type="match status" value="1"/>
</dbReference>
<evidence type="ECO:0000256" key="2">
    <source>
        <dbReference type="ARBA" id="ARBA00023034"/>
    </source>
</evidence>
<dbReference type="Proteomes" id="UP000323597">
    <property type="component" value="Chromosome D05"/>
</dbReference>
<keyword evidence="8" id="KW-1185">Reference proteome</keyword>
<feature type="coiled-coil region" evidence="4">
    <location>
        <begin position="358"/>
        <end position="443"/>
    </location>
</feature>
<evidence type="ECO:0000313" key="7">
    <source>
        <dbReference type="EMBL" id="TYI81223.1"/>
    </source>
</evidence>
<feature type="coiled-coil region" evidence="4">
    <location>
        <begin position="558"/>
        <end position="631"/>
    </location>
</feature>
<feature type="compositionally biased region" description="Polar residues" evidence="5">
    <location>
        <begin position="275"/>
        <end position="291"/>
    </location>
</feature>
<evidence type="ECO:0000313" key="8">
    <source>
        <dbReference type="Proteomes" id="UP000323597"/>
    </source>
</evidence>
<organism evidence="7 8">
    <name type="scientific">Gossypium mustelinum</name>
    <name type="common">Cotton</name>
    <name type="synonym">Gossypium caicoense</name>
    <dbReference type="NCBI Taxonomy" id="34275"/>
    <lineage>
        <taxon>Eukaryota</taxon>
        <taxon>Viridiplantae</taxon>
        <taxon>Streptophyta</taxon>
        <taxon>Embryophyta</taxon>
        <taxon>Tracheophyta</taxon>
        <taxon>Spermatophyta</taxon>
        <taxon>Magnoliopsida</taxon>
        <taxon>eudicotyledons</taxon>
        <taxon>Gunneridae</taxon>
        <taxon>Pentapetalae</taxon>
        <taxon>rosids</taxon>
        <taxon>malvids</taxon>
        <taxon>Malvales</taxon>
        <taxon>Malvaceae</taxon>
        <taxon>Malvoideae</taxon>
        <taxon>Gossypium</taxon>
    </lineage>
</organism>
<dbReference type="Pfam" id="PF12325">
    <property type="entry name" value="TMF_TATA_bd"/>
    <property type="match status" value="1"/>
</dbReference>
<dbReference type="PANTHER" id="PTHR47347">
    <property type="entry name" value="GOLGIN CANDIDATE 5"/>
    <property type="match status" value="1"/>
</dbReference>